<evidence type="ECO:0000313" key="2">
    <source>
        <dbReference type="Proteomes" id="UP000419144"/>
    </source>
</evidence>
<proteinExistence type="predicted"/>
<keyword evidence="2" id="KW-1185">Reference proteome</keyword>
<accession>A0A640KKE8</accession>
<reference evidence="1" key="1">
    <citation type="submission" date="2019-11" db="EMBL/GenBank/DDBJ databases">
        <title>Leishmania tarentolae CDS.</title>
        <authorList>
            <person name="Goto Y."/>
            <person name="Yamagishi J."/>
        </authorList>
    </citation>
    <scope>NUCLEOTIDE SEQUENCE [LARGE SCALE GENOMIC DNA]</scope>
    <source>
        <strain evidence="1">Parrot Tar II</strain>
    </source>
</reference>
<dbReference type="VEuPathDB" id="TriTrypDB:LtaPh_1904051"/>
<gene>
    <name evidence="1" type="ORF">LtaPh_1904051</name>
</gene>
<dbReference type="EMBL" id="BLBS01000024">
    <property type="protein sequence ID" value="GET87929.1"/>
    <property type="molecule type" value="Genomic_DNA"/>
</dbReference>
<dbReference type="Proteomes" id="UP000419144">
    <property type="component" value="Unassembled WGS sequence"/>
</dbReference>
<comment type="caution">
    <text evidence="1">The sequence shown here is derived from an EMBL/GenBank/DDBJ whole genome shotgun (WGS) entry which is preliminary data.</text>
</comment>
<dbReference type="AlphaFoldDB" id="A0A640KKE8"/>
<evidence type="ECO:0000313" key="1">
    <source>
        <dbReference type="EMBL" id="GET87929.1"/>
    </source>
</evidence>
<sequence length="135" mass="15199">MAALNTLEEHSSRLVGRTHLDLNKVGLGTWARVVFVLTRNRRDLASFRGGLPFDYQSGRNCCAARCRAGRRRRLLRWIFLSVHGLAIVRHKGMLDGEDRLAEGVSGDLWARPGEGVDVAARAAHERIALHMRHHE</sequence>
<name>A0A640KKE8_LEITA</name>
<organism evidence="1 2">
    <name type="scientific">Leishmania tarentolae</name>
    <name type="common">Sauroleishmania tarentolae</name>
    <dbReference type="NCBI Taxonomy" id="5689"/>
    <lineage>
        <taxon>Eukaryota</taxon>
        <taxon>Discoba</taxon>
        <taxon>Euglenozoa</taxon>
        <taxon>Kinetoplastea</taxon>
        <taxon>Metakinetoplastina</taxon>
        <taxon>Trypanosomatida</taxon>
        <taxon>Trypanosomatidae</taxon>
        <taxon>Leishmaniinae</taxon>
        <taxon>Leishmania</taxon>
        <taxon>lizard Leishmania</taxon>
    </lineage>
</organism>
<protein>
    <submittedName>
        <fullName evidence="1">RNA polymerase III C11 subunit, putative</fullName>
    </submittedName>
</protein>